<organism evidence="2 3">
    <name type="scientific">Solemya velum gill symbiont</name>
    <dbReference type="NCBI Taxonomy" id="2340"/>
    <lineage>
        <taxon>Bacteria</taxon>
        <taxon>Pseudomonadati</taxon>
        <taxon>Pseudomonadota</taxon>
        <taxon>Gammaproteobacteria</taxon>
        <taxon>sulfur-oxidizing symbionts</taxon>
    </lineage>
</organism>
<dbReference type="OrthoDB" id="8455288at2"/>
<dbReference type="Proteomes" id="UP000030856">
    <property type="component" value="Unassembled WGS sequence"/>
</dbReference>
<dbReference type="eggNOG" id="COG3311">
    <property type="taxonomic scope" value="Bacteria"/>
</dbReference>
<dbReference type="Pfam" id="PF12728">
    <property type="entry name" value="HTH_17"/>
    <property type="match status" value="1"/>
</dbReference>
<name>A0A0B0H786_SOVGS</name>
<feature type="domain" description="Helix-turn-helix" evidence="1">
    <location>
        <begin position="8"/>
        <end position="50"/>
    </location>
</feature>
<reference evidence="2 3" key="1">
    <citation type="journal article" date="2014" name="BMC Genomics">
        <title>The genome of the intracellular bacterium of the coastal bivalve, Solemya velum: a blueprint for thriving in and out of symbiosis.</title>
        <authorList>
            <person name="Dmytrenko O."/>
            <person name="Russell S.L."/>
            <person name="Loo W.T."/>
            <person name="Fontanez K.M."/>
            <person name="Liao L."/>
            <person name="Roeselers G."/>
            <person name="Sharma R."/>
            <person name="Stewart F.J."/>
            <person name="Newton I.L."/>
            <person name="Woyke T."/>
            <person name="Wu D."/>
            <person name="Lang J.M."/>
            <person name="Eisen J.A."/>
            <person name="Cavanaugh C.M."/>
        </authorList>
    </citation>
    <scope>NUCLEOTIDE SEQUENCE [LARGE SCALE GENOMIC DNA]</scope>
    <source>
        <strain evidence="2 3">WH</strain>
    </source>
</reference>
<protein>
    <submittedName>
        <fullName evidence="2">Transcriptional regulator</fullName>
    </submittedName>
</protein>
<accession>A0A0B0H786</accession>
<dbReference type="RefSeq" id="WP_043118700.1">
    <property type="nucleotide sequence ID" value="NZ_JRAA01000003.1"/>
</dbReference>
<dbReference type="Gene3D" id="1.10.238.160">
    <property type="match status" value="1"/>
</dbReference>
<dbReference type="STRING" id="2340.JV46_25500"/>
<gene>
    <name evidence="2" type="ORF">JV46_25500</name>
</gene>
<dbReference type="AlphaFoldDB" id="A0A0B0H786"/>
<dbReference type="EMBL" id="JRAA01000003">
    <property type="protein sequence ID" value="KHF24517.1"/>
    <property type="molecule type" value="Genomic_DNA"/>
</dbReference>
<evidence type="ECO:0000259" key="1">
    <source>
        <dbReference type="Pfam" id="PF12728"/>
    </source>
</evidence>
<evidence type="ECO:0000313" key="2">
    <source>
        <dbReference type="EMBL" id="KHF24517.1"/>
    </source>
</evidence>
<keyword evidence="3" id="KW-1185">Reference proteome</keyword>
<comment type="caution">
    <text evidence="2">The sequence shown here is derived from an EMBL/GenBank/DDBJ whole genome shotgun (WGS) entry which is preliminary data.</text>
</comment>
<sequence>MKHYIDDKQVAERYKIGRSTVWQWVKDGLLPSPVKFGQRVTRWDSDDLDAHDAKAKEAA</sequence>
<dbReference type="InterPro" id="IPR041657">
    <property type="entry name" value="HTH_17"/>
</dbReference>
<evidence type="ECO:0000313" key="3">
    <source>
        <dbReference type="Proteomes" id="UP000030856"/>
    </source>
</evidence>
<proteinExistence type="predicted"/>
<dbReference type="SUPFAM" id="SSF46955">
    <property type="entry name" value="Putative DNA-binding domain"/>
    <property type="match status" value="1"/>
</dbReference>
<dbReference type="InterPro" id="IPR009061">
    <property type="entry name" value="DNA-bd_dom_put_sf"/>
</dbReference>